<sequence length="432" mass="45989">MMAFKAIVPAAAIILSAASVVLTGTPARACTTDPGTGECASAPAHYNVQGTDGTLVVQRNPHVGDPLRELKEGDEVAVVCQTTDGGDDPYDGLASHTWDKLADGGWVYDHYVTTQAQGTDGRSPGVPPCDSETPKTTSATDDGSQPFVALGDSYAAGTGTYQDDDPGNTGNCHRSTATYSWMYPQSYHLPSWLGDTRPVLLACNGATTHDIVEKTGDRPSPQVTDRSALGANTRLVTLTIGGNDVKFADILSNCINGLRSQQDVDDCWNKNLTEADAKIDGPDLRNSLKNAYTAITAKAPKAHLVVLTYPDVFPARLPANAADCGDTLGYGTKMSQPDLDRVHRTWHKLNALITEVAKQAGAAVLDEEKAFAGHDICTDAGSRYANGLMQGRHDHNTASFGAHDDESYHPTKAGYAREADHLAHFVSFTWGN</sequence>
<evidence type="ECO:0000256" key="1">
    <source>
        <dbReference type="SAM" id="MobiDB-lite"/>
    </source>
</evidence>
<dbReference type="EMBL" id="BAABHJ010000040">
    <property type="protein sequence ID" value="GAA4619270.1"/>
    <property type="molecule type" value="Genomic_DNA"/>
</dbReference>
<reference evidence="5" key="1">
    <citation type="journal article" date="2019" name="Int. J. Syst. Evol. Microbiol.">
        <title>The Global Catalogue of Microorganisms (GCM) 10K type strain sequencing project: providing services to taxonomists for standard genome sequencing and annotation.</title>
        <authorList>
            <consortium name="The Broad Institute Genomics Platform"/>
            <consortium name="The Broad Institute Genome Sequencing Center for Infectious Disease"/>
            <person name="Wu L."/>
            <person name="Ma J."/>
        </authorList>
    </citation>
    <scope>NUCLEOTIDE SEQUENCE [LARGE SCALE GENOMIC DNA]</scope>
    <source>
        <strain evidence="5">JCM 17938</strain>
    </source>
</reference>
<dbReference type="Gene3D" id="3.40.50.1110">
    <property type="entry name" value="SGNH hydrolase"/>
    <property type="match status" value="1"/>
</dbReference>
<dbReference type="Proteomes" id="UP001500212">
    <property type="component" value="Unassembled WGS sequence"/>
</dbReference>
<accession>A0ABP8TZW9</accession>
<dbReference type="PANTHER" id="PTHR37981">
    <property type="entry name" value="LIPASE 2"/>
    <property type="match status" value="1"/>
</dbReference>
<feature type="domain" description="SGNH hydrolase-type esterase" evidence="3">
    <location>
        <begin position="149"/>
        <end position="417"/>
    </location>
</feature>
<feature type="compositionally biased region" description="Polar residues" evidence="1">
    <location>
        <begin position="134"/>
        <end position="143"/>
    </location>
</feature>
<keyword evidence="2" id="KW-0732">Signal</keyword>
<feature type="region of interest" description="Disordered" evidence="1">
    <location>
        <begin position="116"/>
        <end position="147"/>
    </location>
</feature>
<organism evidence="4 5">
    <name type="scientific">Actinoallomurus liliacearum</name>
    <dbReference type="NCBI Taxonomy" id="1080073"/>
    <lineage>
        <taxon>Bacteria</taxon>
        <taxon>Bacillati</taxon>
        <taxon>Actinomycetota</taxon>
        <taxon>Actinomycetes</taxon>
        <taxon>Streptosporangiales</taxon>
        <taxon>Thermomonosporaceae</taxon>
        <taxon>Actinoallomurus</taxon>
    </lineage>
</organism>
<dbReference type="InterPro" id="IPR036514">
    <property type="entry name" value="SGNH_hydro_sf"/>
</dbReference>
<proteinExistence type="predicted"/>
<evidence type="ECO:0000313" key="5">
    <source>
        <dbReference type="Proteomes" id="UP001500212"/>
    </source>
</evidence>
<name>A0ABP8TZW9_9ACTN</name>
<dbReference type="PANTHER" id="PTHR37981:SF1">
    <property type="entry name" value="SGNH HYDROLASE-TYPE ESTERASE DOMAIN-CONTAINING PROTEIN"/>
    <property type="match status" value="1"/>
</dbReference>
<dbReference type="SUPFAM" id="SSF52266">
    <property type="entry name" value="SGNH hydrolase"/>
    <property type="match status" value="1"/>
</dbReference>
<feature type="signal peptide" evidence="2">
    <location>
        <begin position="1"/>
        <end position="29"/>
    </location>
</feature>
<evidence type="ECO:0000256" key="2">
    <source>
        <dbReference type="SAM" id="SignalP"/>
    </source>
</evidence>
<feature type="chain" id="PRO_5045596552" description="SGNH hydrolase-type esterase domain-containing protein" evidence="2">
    <location>
        <begin position="30"/>
        <end position="432"/>
    </location>
</feature>
<dbReference type="RefSeq" id="WP_345367386.1">
    <property type="nucleotide sequence ID" value="NZ_BAABHJ010000040.1"/>
</dbReference>
<comment type="caution">
    <text evidence="4">The sequence shown here is derived from an EMBL/GenBank/DDBJ whole genome shotgun (WGS) entry which is preliminary data.</text>
</comment>
<dbReference type="CDD" id="cd01823">
    <property type="entry name" value="SEST_like"/>
    <property type="match status" value="1"/>
</dbReference>
<dbReference type="InterPro" id="IPR013830">
    <property type="entry name" value="SGNH_hydro"/>
</dbReference>
<protein>
    <recommendedName>
        <fullName evidence="3">SGNH hydrolase-type esterase domain-containing protein</fullName>
    </recommendedName>
</protein>
<gene>
    <name evidence="4" type="ORF">GCM10023195_87070</name>
</gene>
<dbReference type="Pfam" id="PF13472">
    <property type="entry name" value="Lipase_GDSL_2"/>
    <property type="match status" value="1"/>
</dbReference>
<dbReference type="InterPro" id="IPR037460">
    <property type="entry name" value="SEST-like"/>
</dbReference>
<keyword evidence="5" id="KW-1185">Reference proteome</keyword>
<evidence type="ECO:0000259" key="3">
    <source>
        <dbReference type="Pfam" id="PF13472"/>
    </source>
</evidence>
<evidence type="ECO:0000313" key="4">
    <source>
        <dbReference type="EMBL" id="GAA4619270.1"/>
    </source>
</evidence>